<dbReference type="EMBL" id="WJXA01000004">
    <property type="protein sequence ID" value="KAF7146453.1"/>
    <property type="molecule type" value="Genomic_DNA"/>
</dbReference>
<gene>
    <name evidence="2" type="ORF">RHSIM_Rhsim04G0211200</name>
</gene>
<name>A0A834H865_RHOSS</name>
<dbReference type="Proteomes" id="UP000626092">
    <property type="component" value="Unassembled WGS sequence"/>
</dbReference>
<proteinExistence type="predicted"/>
<protein>
    <recommendedName>
        <fullName evidence="1">F-box associated beta-propeller type 3 domain-containing protein</fullName>
    </recommendedName>
</protein>
<dbReference type="AlphaFoldDB" id="A0A834H865"/>
<dbReference type="PANTHER" id="PTHR31672:SF13">
    <property type="entry name" value="F-BOX PROTEIN CPR30-LIKE"/>
    <property type="match status" value="1"/>
</dbReference>
<dbReference type="Pfam" id="PF08268">
    <property type="entry name" value="FBA_3"/>
    <property type="match status" value="1"/>
</dbReference>
<evidence type="ECO:0000313" key="2">
    <source>
        <dbReference type="EMBL" id="KAF7146453.1"/>
    </source>
</evidence>
<dbReference type="InterPro" id="IPR050796">
    <property type="entry name" value="SCF_F-box_component"/>
</dbReference>
<feature type="domain" description="F-box associated beta-propeller type 3" evidence="1">
    <location>
        <begin position="19"/>
        <end position="100"/>
    </location>
</feature>
<sequence length="168" mass="18872">MYSVDYQAPDHTVTELKSPPCEYYVEIVGSFNGIVLLQMDNAELCLWNPSAKTYQKFSPPEGENGSLKYGLCHDSVSDDFKVVSVSSRLSDSRSAVHMFTSKLSSSSELCRGRKDGEVVMKLDSEKLVIYNPKQNIYKRIEIPLDCKWSDAAYYMESLVSPRVCNGTS</sequence>
<accession>A0A834H865</accession>
<evidence type="ECO:0000259" key="1">
    <source>
        <dbReference type="Pfam" id="PF08268"/>
    </source>
</evidence>
<dbReference type="PANTHER" id="PTHR31672">
    <property type="entry name" value="BNACNNG10540D PROTEIN"/>
    <property type="match status" value="1"/>
</dbReference>
<reference evidence="2" key="1">
    <citation type="submission" date="2019-11" db="EMBL/GenBank/DDBJ databases">
        <authorList>
            <person name="Liu Y."/>
            <person name="Hou J."/>
            <person name="Li T.-Q."/>
            <person name="Guan C.-H."/>
            <person name="Wu X."/>
            <person name="Wu H.-Z."/>
            <person name="Ling F."/>
            <person name="Zhang R."/>
            <person name="Shi X.-G."/>
            <person name="Ren J.-P."/>
            <person name="Chen E.-F."/>
            <person name="Sun J.-M."/>
        </authorList>
    </citation>
    <scope>NUCLEOTIDE SEQUENCE</scope>
    <source>
        <strain evidence="2">Adult_tree_wgs_1</strain>
        <tissue evidence="2">Leaves</tissue>
    </source>
</reference>
<comment type="caution">
    <text evidence="2">The sequence shown here is derived from an EMBL/GenBank/DDBJ whole genome shotgun (WGS) entry which is preliminary data.</text>
</comment>
<evidence type="ECO:0000313" key="3">
    <source>
        <dbReference type="Proteomes" id="UP000626092"/>
    </source>
</evidence>
<dbReference type="InterPro" id="IPR013187">
    <property type="entry name" value="F-box-assoc_dom_typ3"/>
</dbReference>
<keyword evidence="3" id="KW-1185">Reference proteome</keyword>
<dbReference type="OrthoDB" id="1724230at2759"/>
<organism evidence="2 3">
    <name type="scientific">Rhododendron simsii</name>
    <name type="common">Sims's rhododendron</name>
    <dbReference type="NCBI Taxonomy" id="118357"/>
    <lineage>
        <taxon>Eukaryota</taxon>
        <taxon>Viridiplantae</taxon>
        <taxon>Streptophyta</taxon>
        <taxon>Embryophyta</taxon>
        <taxon>Tracheophyta</taxon>
        <taxon>Spermatophyta</taxon>
        <taxon>Magnoliopsida</taxon>
        <taxon>eudicotyledons</taxon>
        <taxon>Gunneridae</taxon>
        <taxon>Pentapetalae</taxon>
        <taxon>asterids</taxon>
        <taxon>Ericales</taxon>
        <taxon>Ericaceae</taxon>
        <taxon>Ericoideae</taxon>
        <taxon>Rhodoreae</taxon>
        <taxon>Rhododendron</taxon>
    </lineage>
</organism>